<evidence type="ECO:0000313" key="2">
    <source>
        <dbReference type="Proteomes" id="UP000625711"/>
    </source>
</evidence>
<dbReference type="AlphaFoldDB" id="A0A834I7T6"/>
<accession>A0A834I7T6</accession>
<name>A0A834I7T6_RHYFE</name>
<protein>
    <submittedName>
        <fullName evidence="1">Uncharacterized protein</fullName>
    </submittedName>
</protein>
<comment type="caution">
    <text evidence="1">The sequence shown here is derived from an EMBL/GenBank/DDBJ whole genome shotgun (WGS) entry which is preliminary data.</text>
</comment>
<feature type="non-terminal residue" evidence="1">
    <location>
        <position position="1"/>
    </location>
</feature>
<keyword evidence="2" id="KW-1185">Reference proteome</keyword>
<reference evidence="1" key="1">
    <citation type="submission" date="2020-08" db="EMBL/GenBank/DDBJ databases">
        <title>Genome sequencing and assembly of the red palm weevil Rhynchophorus ferrugineus.</title>
        <authorList>
            <person name="Dias G.B."/>
            <person name="Bergman C.M."/>
            <person name="Manee M."/>
        </authorList>
    </citation>
    <scope>NUCLEOTIDE SEQUENCE</scope>
    <source>
        <strain evidence="1">AA-2017</strain>
        <tissue evidence="1">Whole larva</tissue>
    </source>
</reference>
<dbReference type="EMBL" id="JAACXV010013552">
    <property type="protein sequence ID" value="KAF7273128.1"/>
    <property type="molecule type" value="Genomic_DNA"/>
</dbReference>
<evidence type="ECO:0000313" key="1">
    <source>
        <dbReference type="EMBL" id="KAF7273128.1"/>
    </source>
</evidence>
<sequence length="89" mass="10258">QYKAYIYTPISRISQLCLKLMFDGISRVSVCKKVVSYEWKTVFLPFLHMSVTKDSVVGISILQRIYLLHIISHAILSGSLYTKIYLVKT</sequence>
<dbReference type="Proteomes" id="UP000625711">
    <property type="component" value="Unassembled WGS sequence"/>
</dbReference>
<gene>
    <name evidence="1" type="ORF">GWI33_014122</name>
</gene>
<organism evidence="1 2">
    <name type="scientific">Rhynchophorus ferrugineus</name>
    <name type="common">Red palm weevil</name>
    <name type="synonym">Curculio ferrugineus</name>
    <dbReference type="NCBI Taxonomy" id="354439"/>
    <lineage>
        <taxon>Eukaryota</taxon>
        <taxon>Metazoa</taxon>
        <taxon>Ecdysozoa</taxon>
        <taxon>Arthropoda</taxon>
        <taxon>Hexapoda</taxon>
        <taxon>Insecta</taxon>
        <taxon>Pterygota</taxon>
        <taxon>Neoptera</taxon>
        <taxon>Endopterygota</taxon>
        <taxon>Coleoptera</taxon>
        <taxon>Polyphaga</taxon>
        <taxon>Cucujiformia</taxon>
        <taxon>Curculionidae</taxon>
        <taxon>Dryophthorinae</taxon>
        <taxon>Rhynchophorus</taxon>
    </lineage>
</organism>
<proteinExistence type="predicted"/>